<dbReference type="InterPro" id="IPR017871">
    <property type="entry name" value="ABC_transporter-like_CS"/>
</dbReference>
<dbReference type="InParanoid" id="A0A0H2S7R1"/>
<feature type="transmembrane region" description="Helical" evidence="10">
    <location>
        <begin position="115"/>
        <end position="135"/>
    </location>
</feature>
<feature type="compositionally biased region" description="Basic and acidic residues" evidence="9">
    <location>
        <begin position="510"/>
        <end position="523"/>
    </location>
</feature>
<dbReference type="GO" id="GO:0140359">
    <property type="term" value="F:ABC-type transporter activity"/>
    <property type="evidence" value="ECO:0007669"/>
    <property type="project" value="InterPro"/>
</dbReference>
<feature type="domain" description="ABC transporter" evidence="11">
    <location>
        <begin position="758"/>
        <end position="999"/>
    </location>
</feature>
<dbReference type="Proteomes" id="UP000053477">
    <property type="component" value="Unassembled WGS sequence"/>
</dbReference>
<keyword evidence="13" id="KW-0378">Hydrolase</keyword>
<keyword evidence="2" id="KW-0813">Transport</keyword>
<feature type="transmembrane region" description="Helical" evidence="10">
    <location>
        <begin position="1334"/>
        <end position="1352"/>
    </location>
</feature>
<feature type="region of interest" description="Disordered" evidence="9">
    <location>
        <begin position="491"/>
        <end position="529"/>
    </location>
</feature>
<keyword evidence="3 10" id="KW-0812">Transmembrane</keyword>
<organism evidence="13 14">
    <name type="scientific">Schizopora paradoxa</name>
    <dbReference type="NCBI Taxonomy" id="27342"/>
    <lineage>
        <taxon>Eukaryota</taxon>
        <taxon>Fungi</taxon>
        <taxon>Dikarya</taxon>
        <taxon>Basidiomycota</taxon>
        <taxon>Agaricomycotina</taxon>
        <taxon>Agaricomycetes</taxon>
        <taxon>Hymenochaetales</taxon>
        <taxon>Schizoporaceae</taxon>
        <taxon>Schizopora</taxon>
    </lineage>
</organism>
<feature type="transmembrane region" description="Helical" evidence="10">
    <location>
        <begin position="575"/>
        <end position="595"/>
    </location>
</feature>
<keyword evidence="8 10" id="KW-0472">Membrane</keyword>
<dbReference type="Gene3D" id="3.40.50.300">
    <property type="entry name" value="P-loop containing nucleotide triphosphate hydrolases"/>
    <property type="match status" value="2"/>
</dbReference>
<dbReference type="OrthoDB" id="6500128at2759"/>
<dbReference type="InterPro" id="IPR036640">
    <property type="entry name" value="ABC1_TM_sf"/>
</dbReference>
<feature type="transmembrane region" description="Helical" evidence="10">
    <location>
        <begin position="659"/>
        <end position="679"/>
    </location>
</feature>
<protein>
    <submittedName>
        <fullName evidence="13">p-loop containing nucleoside triphosphate hydrolase protein</fullName>
    </submittedName>
</protein>
<evidence type="ECO:0000259" key="11">
    <source>
        <dbReference type="PROSITE" id="PS50893"/>
    </source>
</evidence>
<keyword evidence="6" id="KW-0067">ATP-binding</keyword>
<dbReference type="CDD" id="cd18604">
    <property type="entry name" value="ABC_6TM_VMR1_D2_like"/>
    <property type="match status" value="1"/>
</dbReference>
<dbReference type="FunFam" id="3.40.50.300:FF:000838">
    <property type="entry name" value="ABC multidrug transporter (Eurofung)"/>
    <property type="match status" value="1"/>
</dbReference>
<gene>
    <name evidence="13" type="ORF">SCHPADRAFT_863649</name>
</gene>
<evidence type="ECO:0000256" key="9">
    <source>
        <dbReference type="SAM" id="MobiDB-lite"/>
    </source>
</evidence>
<feature type="transmembrane region" description="Helical" evidence="10">
    <location>
        <begin position="1098"/>
        <end position="1123"/>
    </location>
</feature>
<dbReference type="PANTHER" id="PTHR24223:SF356">
    <property type="entry name" value="ATP-BINDING CASSETTE TRANSPORTER ABC4"/>
    <property type="match status" value="1"/>
</dbReference>
<feature type="transmembrane region" description="Helical" evidence="10">
    <location>
        <begin position="1203"/>
        <end position="1232"/>
    </location>
</feature>
<dbReference type="PROSITE" id="PS50929">
    <property type="entry name" value="ABC_TM1F"/>
    <property type="match status" value="2"/>
</dbReference>
<dbReference type="InterPro" id="IPR027417">
    <property type="entry name" value="P-loop_NTPase"/>
</dbReference>
<feature type="compositionally biased region" description="Low complexity" evidence="9">
    <location>
        <begin position="491"/>
        <end position="506"/>
    </location>
</feature>
<dbReference type="FunFam" id="1.20.1560.10:FF:000013">
    <property type="entry name" value="ABC transporter C family member 2"/>
    <property type="match status" value="1"/>
</dbReference>
<dbReference type="Pfam" id="PF00664">
    <property type="entry name" value="ABC_membrane"/>
    <property type="match status" value="2"/>
</dbReference>
<dbReference type="CDD" id="cd03244">
    <property type="entry name" value="ABCC_MRP_domain2"/>
    <property type="match status" value="1"/>
</dbReference>
<accession>A0A0H2S7R1</accession>
<evidence type="ECO:0000256" key="1">
    <source>
        <dbReference type="ARBA" id="ARBA00004141"/>
    </source>
</evidence>
<feature type="transmembrane region" description="Helical" evidence="10">
    <location>
        <begin position="1253"/>
        <end position="1271"/>
    </location>
</feature>
<dbReference type="SMART" id="SM00382">
    <property type="entry name" value="AAA"/>
    <property type="match status" value="2"/>
</dbReference>
<feature type="transmembrane region" description="Helical" evidence="10">
    <location>
        <begin position="1054"/>
        <end position="1078"/>
    </location>
</feature>
<evidence type="ECO:0000256" key="4">
    <source>
        <dbReference type="ARBA" id="ARBA00022737"/>
    </source>
</evidence>
<feature type="transmembrane region" description="Helical" evidence="10">
    <location>
        <begin position="201"/>
        <end position="219"/>
    </location>
</feature>
<dbReference type="GO" id="GO:0005524">
    <property type="term" value="F:ATP binding"/>
    <property type="evidence" value="ECO:0007669"/>
    <property type="project" value="UniProtKB-KW"/>
</dbReference>
<dbReference type="InterPro" id="IPR011527">
    <property type="entry name" value="ABC1_TM_dom"/>
</dbReference>
<evidence type="ECO:0000256" key="8">
    <source>
        <dbReference type="ARBA" id="ARBA00023136"/>
    </source>
</evidence>
<evidence type="ECO:0000256" key="3">
    <source>
        <dbReference type="ARBA" id="ARBA00022692"/>
    </source>
</evidence>
<evidence type="ECO:0000259" key="12">
    <source>
        <dbReference type="PROSITE" id="PS50929"/>
    </source>
</evidence>
<feature type="transmembrane region" description="Helical" evidence="10">
    <location>
        <begin position="548"/>
        <end position="569"/>
    </location>
</feature>
<dbReference type="PROSITE" id="PS00211">
    <property type="entry name" value="ABC_TRANSPORTER_1"/>
    <property type="match status" value="1"/>
</dbReference>
<evidence type="ECO:0000313" key="14">
    <source>
        <dbReference type="Proteomes" id="UP000053477"/>
    </source>
</evidence>
<feature type="domain" description="ABC transmembrane type-1" evidence="12">
    <location>
        <begin position="1065"/>
        <end position="1350"/>
    </location>
</feature>
<feature type="transmembrane region" description="Helical" evidence="10">
    <location>
        <begin position="34"/>
        <end position="55"/>
    </location>
</feature>
<evidence type="ECO:0000256" key="7">
    <source>
        <dbReference type="ARBA" id="ARBA00022989"/>
    </source>
</evidence>
<reference evidence="13 14" key="1">
    <citation type="submission" date="2015-04" db="EMBL/GenBank/DDBJ databases">
        <title>Complete genome sequence of Schizopora paradoxa KUC8140, a cosmopolitan wood degrader in East Asia.</title>
        <authorList>
            <consortium name="DOE Joint Genome Institute"/>
            <person name="Min B."/>
            <person name="Park H."/>
            <person name="Jang Y."/>
            <person name="Kim J.-J."/>
            <person name="Kim K.H."/>
            <person name="Pangilinan J."/>
            <person name="Lipzen A."/>
            <person name="Riley R."/>
            <person name="Grigoriev I.V."/>
            <person name="Spatafora J.W."/>
            <person name="Choi I.-G."/>
        </authorList>
    </citation>
    <scope>NUCLEOTIDE SEQUENCE [LARGE SCALE GENOMIC DNA]</scope>
    <source>
        <strain evidence="13 14">KUC8140</strain>
    </source>
</reference>
<evidence type="ECO:0000313" key="13">
    <source>
        <dbReference type="EMBL" id="KLO19974.1"/>
    </source>
</evidence>
<dbReference type="InterPro" id="IPR003593">
    <property type="entry name" value="AAA+_ATPase"/>
</dbReference>
<dbReference type="STRING" id="27342.A0A0H2S7R1"/>
<evidence type="ECO:0000256" key="2">
    <source>
        <dbReference type="ARBA" id="ARBA00022448"/>
    </source>
</evidence>
<feature type="domain" description="ABC transmembrane type-1" evidence="12">
    <location>
        <begin position="354"/>
        <end position="715"/>
    </location>
</feature>
<keyword evidence="5" id="KW-0547">Nucleotide-binding</keyword>
<proteinExistence type="predicted"/>
<dbReference type="GO" id="GO:0016020">
    <property type="term" value="C:membrane"/>
    <property type="evidence" value="ECO:0007669"/>
    <property type="project" value="UniProtKB-SubCell"/>
</dbReference>
<dbReference type="EMBL" id="KQ085883">
    <property type="protein sequence ID" value="KLO19974.1"/>
    <property type="molecule type" value="Genomic_DNA"/>
</dbReference>
<feature type="transmembrane region" description="Helical" evidence="10">
    <location>
        <begin position="239"/>
        <end position="259"/>
    </location>
</feature>
<dbReference type="SUPFAM" id="SSF90123">
    <property type="entry name" value="ABC transporter transmembrane region"/>
    <property type="match status" value="2"/>
</dbReference>
<name>A0A0H2S7R1_9AGAM</name>
<keyword evidence="4" id="KW-0677">Repeat</keyword>
<dbReference type="GO" id="GO:0016887">
    <property type="term" value="F:ATP hydrolysis activity"/>
    <property type="evidence" value="ECO:0007669"/>
    <property type="project" value="InterPro"/>
</dbReference>
<dbReference type="Gene3D" id="1.20.1560.10">
    <property type="entry name" value="ABC transporter type 1, transmembrane domain"/>
    <property type="match status" value="3"/>
</dbReference>
<dbReference type="InterPro" id="IPR050173">
    <property type="entry name" value="ABC_transporter_C-like"/>
</dbReference>
<dbReference type="CDD" id="cd18596">
    <property type="entry name" value="ABC_6TM_VMR1_D1_like"/>
    <property type="match status" value="1"/>
</dbReference>
<feature type="domain" description="ABC transporter" evidence="11">
    <location>
        <begin position="1396"/>
        <end position="1633"/>
    </location>
</feature>
<sequence>MAEIGGQFVFAERIILEPLMFRGKVSVPLWANDLLFPAYLCALSALILLIHRIACTEVVRRLVSRLLGLGKLSIDREDSDDVQLEVVSSPHEGIVNDIKAHVASLGGPTIFSYKIVRLLGCLILVALTIATLIVYDYHNASGSNILETLKKHKGKKKSKSKKPSETFSQSEWVQIALCLAYAYMSLLALISVTAKQRWGAVANRHLVTVLLFTFAIFAYRDVWPLATYTHVPMDQAEGALLWVKFGILTVSALVVPLCIPRQYIPVDPKDPMEEVNPEQTASLFSLVLYFFLDSIIFKAYKIPHLTPEQLPPLADYDYSKNLVKHSFRYLDTFAGATKKHLFFGLMQVFAWEYVGIVTMTIVRVVTNFASPIGIKQLLGYLESGGEGAIIRPWVWISWLFLGPFIGSIAMQWYIFLTTGTLVRAEGVLTELIFEHALRIRMKAQVPPGTSVSAPTTAVATPDNASVVSADDENTLGNSTLTTDETVVASSSSVKSSSSKGKAKSSGESPTADKKPEESAHRSSTDNLTGKLNNLVTTDIQNIVEGRDFPLLIVNAPLMIGLGVWLLYVILDWSALVGMAVMVLTFPLPGYIAKLTQTTQIERMKKTDARVQTVTETMNVIRMIKLFGWEPKVKQEIDEKRSEELVWIKRRQYLDIINGVVNYIIPLMTMIITFFTYTVIMKRQLTASTVFSSMAVFDMLRDQLHIVVFMIPACIQAKVSLDRVSEFLNTTELLDEFEAVVKGEESDLIREGPEDKSVVGFHSATFSWSSDTDGSLTPSRRNFRLCVEDELVFKRGCINLIIGPTGSGKTSLLMALLGEMHFIPSGPMSWYNLPRDKGVAYASQESWVQNETIRDNILFGSPFDEERYNKVIVQCGLERDLTLFEAGDRTEVGEKGLTLSGGQKARVTLARAIYSNADVILLDDVLAALDVHTARWVVENCFKGDLVKGRTILLVTHNVAMTVPIAQYVVSLGIDGRVVSQGTVSETLAKDDEMRKEAIESELAEKKADEVEATEGKEEKKPNDGAGKLVMAEEVAEGHVSFKSVKLYLFNLGGIPFWVCFAGGILLCDMFNIIQTWWLGHWAREYEIISDPSSISVPYYLSVFAGFIAAGVTLYTVAYIVYVYGNIKASRTIHSRLIDSMTGATLRWLDSTPTGRIITRCTQDIRSGSYLMQEMMFDILILPFLVDGPIPQNLGWLVELTDTLILRFLAVVYFTPVFVIPGLAVGILGSWCGQIYIKAQLCVKRNMSNAKSPVMSHFGAAISGLISIRAYGAQDAFKGESLKRINNYTRSARTFYNLNRWVCIRIDFLSAVFASGLAVYLVYVKDSNSRTASDTGFSLNMAVAFSSMILWWVRILNEFEVNGKSLERIQGYIDIDHEPKPTPEGVPPAYWPSSGQIEVNSLSARYSKDGPRVLHDLSFQIKSGERVGVVGRTGSGKSSLTLSLLRCILTEGEVYYDSLPTSSINLDALRRNITIIPQVPELISGTLRHNLDPFSEHDDATLNDALRAAGLFSLQNEMDEGRITLDSAIASGGTNLSVGQRQILALARAIVRGSKLLILDEATSAIDYETDTVIQKSLRTELNNDVTLITIAHRLQTIMDSDKIMVLDAGRVVEFDTPENLLQKEGGRLKSLVDESGDKKALYAMAAKKGQGETSK</sequence>
<comment type="subcellular location">
    <subcellularLocation>
        <location evidence="1">Membrane</location>
        <topology evidence="1">Multi-pass membrane protein</topology>
    </subcellularLocation>
</comment>
<dbReference type="PANTHER" id="PTHR24223">
    <property type="entry name" value="ATP-BINDING CASSETTE SUB-FAMILY C"/>
    <property type="match status" value="1"/>
</dbReference>
<dbReference type="PROSITE" id="PS50893">
    <property type="entry name" value="ABC_TRANSPORTER_2"/>
    <property type="match status" value="2"/>
</dbReference>
<feature type="transmembrane region" description="Helical" evidence="10">
    <location>
        <begin position="172"/>
        <end position="194"/>
    </location>
</feature>
<dbReference type="Pfam" id="PF00005">
    <property type="entry name" value="ABC_tran"/>
    <property type="match status" value="2"/>
</dbReference>
<dbReference type="SUPFAM" id="SSF52540">
    <property type="entry name" value="P-loop containing nucleoside triphosphate hydrolases"/>
    <property type="match status" value="2"/>
</dbReference>
<evidence type="ECO:0000256" key="10">
    <source>
        <dbReference type="SAM" id="Phobius"/>
    </source>
</evidence>
<evidence type="ECO:0000256" key="6">
    <source>
        <dbReference type="ARBA" id="ARBA00022840"/>
    </source>
</evidence>
<dbReference type="InterPro" id="IPR003439">
    <property type="entry name" value="ABC_transporter-like_ATP-bd"/>
</dbReference>
<feature type="transmembrane region" description="Helical" evidence="10">
    <location>
        <begin position="1303"/>
        <end position="1322"/>
    </location>
</feature>
<feature type="region of interest" description="Disordered" evidence="9">
    <location>
        <begin position="462"/>
        <end position="481"/>
    </location>
</feature>
<feature type="transmembrane region" description="Helical" evidence="10">
    <location>
        <begin position="393"/>
        <end position="415"/>
    </location>
</feature>
<keyword evidence="7 10" id="KW-1133">Transmembrane helix</keyword>
<keyword evidence="14" id="KW-1185">Reference proteome</keyword>
<dbReference type="CDD" id="cd03250">
    <property type="entry name" value="ABCC_MRP_domain1"/>
    <property type="match status" value="1"/>
</dbReference>
<dbReference type="FunCoup" id="A0A0H2S7R1">
    <property type="interactions" value="36"/>
</dbReference>
<evidence type="ECO:0000256" key="5">
    <source>
        <dbReference type="ARBA" id="ARBA00022741"/>
    </source>
</evidence>